<dbReference type="SUPFAM" id="SSF50249">
    <property type="entry name" value="Nucleic acid-binding proteins"/>
    <property type="match status" value="1"/>
</dbReference>
<dbReference type="EMBL" id="MN739677">
    <property type="protein sequence ID" value="QHT20014.1"/>
    <property type="molecule type" value="Genomic_DNA"/>
</dbReference>
<dbReference type="InterPro" id="IPR012340">
    <property type="entry name" value="NA-bd_OB-fold"/>
</dbReference>
<evidence type="ECO:0000313" key="3">
    <source>
        <dbReference type="EMBL" id="QHT20014.1"/>
    </source>
</evidence>
<feature type="compositionally biased region" description="Acidic residues" evidence="1">
    <location>
        <begin position="140"/>
        <end position="152"/>
    </location>
</feature>
<dbReference type="AlphaFoldDB" id="A0A6C0DTT3"/>
<sequence>MPGQTVRSAAKNTSKSSRAKEAKNNRRVEAACNDELVDCTYGRITKTLGNKMFMVLDVDKREHLAHIRGKMARINVSDVVLLNKREYESRSDTADAVYDIMAVFAKKDIGRLVRSNRIPAWLASAKTEGAEGDDSHDLFDYDESESDDDEDGDTKKGKKSHRKAGKNAIDEGSDSDGVPAAEIDIDAI</sequence>
<organism evidence="3">
    <name type="scientific">viral metagenome</name>
    <dbReference type="NCBI Taxonomy" id="1070528"/>
    <lineage>
        <taxon>unclassified sequences</taxon>
        <taxon>metagenomes</taxon>
        <taxon>organismal metagenomes</taxon>
    </lineage>
</organism>
<dbReference type="PROSITE" id="PS50832">
    <property type="entry name" value="S1_IF1_TYPE"/>
    <property type="match status" value="1"/>
</dbReference>
<accession>A0A6C0DTT3</accession>
<protein>
    <recommendedName>
        <fullName evidence="2">S1-like domain-containing protein</fullName>
    </recommendedName>
</protein>
<feature type="compositionally biased region" description="Basic residues" evidence="1">
    <location>
        <begin position="156"/>
        <end position="165"/>
    </location>
</feature>
<feature type="domain" description="S1-like" evidence="2">
    <location>
        <begin position="26"/>
        <end position="101"/>
    </location>
</feature>
<name>A0A6C0DTT3_9ZZZZ</name>
<evidence type="ECO:0000256" key="1">
    <source>
        <dbReference type="SAM" id="MobiDB-lite"/>
    </source>
</evidence>
<reference evidence="3" key="1">
    <citation type="journal article" date="2020" name="Nature">
        <title>Giant virus diversity and host interactions through global metagenomics.</title>
        <authorList>
            <person name="Schulz F."/>
            <person name="Roux S."/>
            <person name="Paez-Espino D."/>
            <person name="Jungbluth S."/>
            <person name="Walsh D.A."/>
            <person name="Denef V.J."/>
            <person name="McMahon K.D."/>
            <person name="Konstantinidis K.T."/>
            <person name="Eloe-Fadrosh E.A."/>
            <person name="Kyrpides N.C."/>
            <person name="Woyke T."/>
        </authorList>
    </citation>
    <scope>NUCLEOTIDE SEQUENCE</scope>
    <source>
        <strain evidence="3">GVMAG-M-3300023174-60</strain>
    </source>
</reference>
<dbReference type="PANTHER" id="PTHR21668">
    <property type="entry name" value="EIF-1A"/>
    <property type="match status" value="1"/>
</dbReference>
<dbReference type="InterPro" id="IPR001253">
    <property type="entry name" value="TIF_eIF-1A"/>
</dbReference>
<proteinExistence type="predicted"/>
<evidence type="ECO:0000259" key="2">
    <source>
        <dbReference type="PROSITE" id="PS50832"/>
    </source>
</evidence>
<dbReference type="InterPro" id="IPR006196">
    <property type="entry name" value="RNA-binding_domain_S1_IF1"/>
</dbReference>
<feature type="region of interest" description="Disordered" evidence="1">
    <location>
        <begin position="125"/>
        <end position="188"/>
    </location>
</feature>
<feature type="compositionally biased region" description="Polar residues" evidence="1">
    <location>
        <begin position="1"/>
        <end position="16"/>
    </location>
</feature>
<dbReference type="GO" id="GO:0003743">
    <property type="term" value="F:translation initiation factor activity"/>
    <property type="evidence" value="ECO:0007669"/>
    <property type="project" value="InterPro"/>
</dbReference>
<dbReference type="Pfam" id="PF01176">
    <property type="entry name" value="eIF-1a"/>
    <property type="match status" value="1"/>
</dbReference>
<dbReference type="GO" id="GO:0003723">
    <property type="term" value="F:RNA binding"/>
    <property type="evidence" value="ECO:0007669"/>
    <property type="project" value="InterPro"/>
</dbReference>
<dbReference type="SMART" id="SM00652">
    <property type="entry name" value="eIF1a"/>
    <property type="match status" value="1"/>
</dbReference>
<dbReference type="Gene3D" id="2.40.50.140">
    <property type="entry name" value="Nucleic acid-binding proteins"/>
    <property type="match status" value="1"/>
</dbReference>
<feature type="region of interest" description="Disordered" evidence="1">
    <location>
        <begin position="1"/>
        <end position="25"/>
    </location>
</feature>